<comment type="subcellular location">
    <subcellularLocation>
        <location evidence="1">Cytoplasm</location>
    </subcellularLocation>
</comment>
<comment type="similarity">
    <text evidence="2">Belongs to the universal stress protein A family.</text>
</comment>
<evidence type="ECO:0000256" key="2">
    <source>
        <dbReference type="ARBA" id="ARBA00008791"/>
    </source>
</evidence>
<dbReference type="PANTHER" id="PTHR47892:SF1">
    <property type="entry name" value="UNIVERSAL STRESS PROTEIN E"/>
    <property type="match status" value="1"/>
</dbReference>
<feature type="domain" description="UspA" evidence="5">
    <location>
        <begin position="5"/>
        <end position="135"/>
    </location>
</feature>
<dbReference type="Pfam" id="PF00582">
    <property type="entry name" value="Usp"/>
    <property type="match status" value="2"/>
</dbReference>
<proteinExistence type="inferred from homology"/>
<gene>
    <name evidence="6" type="ORF">KQY15_08355</name>
</gene>
<evidence type="ECO:0000256" key="4">
    <source>
        <dbReference type="ARBA" id="ARBA00037131"/>
    </source>
</evidence>
<evidence type="ECO:0000259" key="5">
    <source>
        <dbReference type="Pfam" id="PF00582"/>
    </source>
</evidence>
<dbReference type="InterPro" id="IPR006016">
    <property type="entry name" value="UspA"/>
</dbReference>
<feature type="domain" description="UspA" evidence="5">
    <location>
        <begin position="172"/>
        <end position="288"/>
    </location>
</feature>
<keyword evidence="3" id="KW-0963">Cytoplasm</keyword>
<dbReference type="Proteomes" id="UP000704611">
    <property type="component" value="Unassembled WGS sequence"/>
</dbReference>
<protein>
    <submittedName>
        <fullName evidence="6">Universal stress protein</fullName>
    </submittedName>
</protein>
<evidence type="ECO:0000313" key="7">
    <source>
        <dbReference type="Proteomes" id="UP000704611"/>
    </source>
</evidence>
<evidence type="ECO:0000313" key="6">
    <source>
        <dbReference type="EMBL" id="MBV2129102.1"/>
    </source>
</evidence>
<organism evidence="6 7">
    <name type="scientific">Arsukibacterium indicum</name>
    <dbReference type="NCBI Taxonomy" id="2848612"/>
    <lineage>
        <taxon>Bacteria</taxon>
        <taxon>Pseudomonadati</taxon>
        <taxon>Pseudomonadota</taxon>
        <taxon>Gammaproteobacteria</taxon>
        <taxon>Chromatiales</taxon>
        <taxon>Chromatiaceae</taxon>
        <taxon>Arsukibacterium</taxon>
    </lineage>
</organism>
<reference evidence="6 7" key="1">
    <citation type="submission" date="2021-06" db="EMBL/GenBank/DDBJ databases">
        <title>Rheinheimera indica sp. nov., isolated from deep-sea sediment.</title>
        <authorList>
            <person name="Wang Z."/>
            <person name="Zhang X.-Y."/>
        </authorList>
    </citation>
    <scope>NUCLEOTIDE SEQUENCE [LARGE SCALE GENOMIC DNA]</scope>
    <source>
        <strain evidence="6 7">SM2107</strain>
    </source>
</reference>
<name>A0ABS6MJW7_9GAMM</name>
<evidence type="ECO:0000256" key="3">
    <source>
        <dbReference type="ARBA" id="ARBA00022490"/>
    </source>
</evidence>
<comment type="function">
    <text evidence="4">Required for resistance to DNA-damaging agents.</text>
</comment>
<comment type="caution">
    <text evidence="6">The sequence shown here is derived from an EMBL/GenBank/DDBJ whole genome shotgun (WGS) entry which is preliminary data.</text>
</comment>
<dbReference type="EMBL" id="JAHRID010000003">
    <property type="protein sequence ID" value="MBV2129102.1"/>
    <property type="molecule type" value="Genomic_DNA"/>
</dbReference>
<evidence type="ECO:0000256" key="1">
    <source>
        <dbReference type="ARBA" id="ARBA00004496"/>
    </source>
</evidence>
<accession>A0ABS6MJW7</accession>
<dbReference type="RefSeq" id="WP_217668728.1">
    <property type="nucleotide sequence ID" value="NZ_JAHRID010000003.1"/>
</dbReference>
<dbReference type="PANTHER" id="PTHR47892">
    <property type="entry name" value="UNIVERSAL STRESS PROTEIN E"/>
    <property type="match status" value="1"/>
</dbReference>
<keyword evidence="7" id="KW-1185">Reference proteome</keyword>
<sequence length="291" mass="33044">MKKVFQHLLVVLENQHDDELVLSKALMLAHQYRSKVTLFCSLYQSRSQADVCQQAAKYQQQLQQTLQAMGLVAEPVIEICWQQPARKKIEQLLADGDISLIIKRLQHKRSLLSWLIPDLEHYFISDCTLPVWLVKQAGNNTELSILACLDLGNNSEQQHSLNHDILTIGEQIVQQSTQQLHVLNCYQADDYSMSLPYDSNLGFAPLPDIQLQHTLKLKPYIEAHHLPADIIHLSEGLPDDEVPKAVLNYQCQLAIIGNAHQHEFSSVLFGNTAQYLSRHTPCDVLIIKQAD</sequence>